<sequence length="196" mass="23280">MTMYELDELFAVLEQNKITKNKESVRRWLRQGKIQGTKGAGPKRNGWQVSEEALQRFLNERLPHQFREETEDAPAALSEEEQERLREEGRQDVLDQLAAKNIWEGRFVFRKKGINDCLDHRRMENPDTRQYILTRILGHKRGYATPGVVYLLDTFNFEGNRLMFDTDFGSLEEQITFPLIEYLRQEYRDPARRIDL</sequence>
<evidence type="ECO:0008006" key="2">
    <source>
        <dbReference type="Google" id="ProtNLM"/>
    </source>
</evidence>
<organism evidence="1">
    <name type="scientific">Planococcus citreus</name>
    <dbReference type="NCBI Taxonomy" id="1373"/>
    <lineage>
        <taxon>Bacteria</taxon>
        <taxon>Bacillati</taxon>
        <taxon>Bacillota</taxon>
        <taxon>Bacilli</taxon>
        <taxon>Bacillales</taxon>
        <taxon>Caryophanaceae</taxon>
        <taxon>Planococcus</taxon>
    </lineage>
</organism>
<reference evidence="1" key="1">
    <citation type="submission" date="2012-09" db="EMBL/GenBank/DDBJ databases">
        <authorList>
            <person name="Chao W."/>
        </authorList>
    </citation>
    <scope>NUCLEOTIDE SEQUENCE</scope>
    <source>
        <strain evidence="1">A2-4</strain>
        <plasmid evidence="1">pNM8</plasmid>
    </source>
</reference>
<dbReference type="EMBL" id="JX847602">
    <property type="protein sequence ID" value="AFX82601.1"/>
    <property type="molecule type" value="Genomic_DNA"/>
</dbReference>
<keyword evidence="1" id="KW-0614">Plasmid</keyword>
<protein>
    <recommendedName>
        <fullName evidence="2">Helix-turn-helix protein</fullName>
    </recommendedName>
</protein>
<dbReference type="AlphaFoldDB" id="K7XW29"/>
<evidence type="ECO:0000313" key="1">
    <source>
        <dbReference type="EMBL" id="AFX82601.1"/>
    </source>
</evidence>
<geneLocation type="plasmid" evidence="1">
    <name>pNM8</name>
</geneLocation>
<accession>K7XW29</accession>
<name>K7XW29_9BACL</name>
<proteinExistence type="predicted"/>